<dbReference type="InterPro" id="IPR014756">
    <property type="entry name" value="Ig_E-set"/>
</dbReference>
<keyword evidence="4" id="KW-0186">Copper</keyword>
<dbReference type="PANTHER" id="PTHR34820:SF4">
    <property type="entry name" value="INNER MEMBRANE PROTEIN YEBZ"/>
    <property type="match status" value="1"/>
</dbReference>
<evidence type="ECO:0000256" key="5">
    <source>
        <dbReference type="SAM" id="Phobius"/>
    </source>
</evidence>
<keyword evidence="5" id="KW-0812">Transmembrane</keyword>
<dbReference type="InterPro" id="IPR014755">
    <property type="entry name" value="Cu-Rt/internalin_Ig-like"/>
</dbReference>
<dbReference type="Gene3D" id="2.60.40.1220">
    <property type="match status" value="1"/>
</dbReference>
<evidence type="ECO:0000313" key="8">
    <source>
        <dbReference type="EMBL" id="MBB5841356.1"/>
    </source>
</evidence>
<sequence length="158" mass="16319">MLLTVVVMGWPLTASAHGGVAGTTPGAGSRLADAPSQVRVEFTVPVVRGTLVLEDALGKDWSAGAVRVEGVLLERAVGARLADGNYLARWSAVTDDGTPLNGVLRFRVGVVPDDGNPFDDVITPHGIDQVRNAAIVGIGLLTLVTGAALAGTYTHARR</sequence>
<dbReference type="GO" id="GO:0006825">
    <property type="term" value="P:copper ion transport"/>
    <property type="evidence" value="ECO:0007669"/>
    <property type="project" value="InterPro"/>
</dbReference>
<keyword evidence="9" id="KW-1185">Reference proteome</keyword>
<evidence type="ECO:0000256" key="1">
    <source>
        <dbReference type="ARBA" id="ARBA00004196"/>
    </source>
</evidence>
<dbReference type="InterPro" id="IPR032694">
    <property type="entry name" value="CopC/D"/>
</dbReference>
<evidence type="ECO:0000256" key="3">
    <source>
        <dbReference type="ARBA" id="ARBA00022729"/>
    </source>
</evidence>
<feature type="signal peptide" evidence="6">
    <location>
        <begin position="1"/>
        <end position="16"/>
    </location>
</feature>
<evidence type="ECO:0000256" key="6">
    <source>
        <dbReference type="SAM" id="SignalP"/>
    </source>
</evidence>
<evidence type="ECO:0000313" key="9">
    <source>
        <dbReference type="Proteomes" id="UP000549971"/>
    </source>
</evidence>
<dbReference type="GO" id="GO:0005886">
    <property type="term" value="C:plasma membrane"/>
    <property type="evidence" value="ECO:0007669"/>
    <property type="project" value="TreeGrafter"/>
</dbReference>
<keyword evidence="5" id="KW-0472">Membrane</keyword>
<organism evidence="8 9">
    <name type="scientific">Kribbella italica</name>
    <dbReference type="NCBI Taxonomy" id="1540520"/>
    <lineage>
        <taxon>Bacteria</taxon>
        <taxon>Bacillati</taxon>
        <taxon>Actinomycetota</taxon>
        <taxon>Actinomycetes</taxon>
        <taxon>Propionibacteriales</taxon>
        <taxon>Kribbellaceae</taxon>
        <taxon>Kribbella</taxon>
    </lineage>
</organism>
<keyword evidence="2" id="KW-0479">Metal-binding</keyword>
<feature type="transmembrane region" description="Helical" evidence="5">
    <location>
        <begin position="133"/>
        <end position="153"/>
    </location>
</feature>
<dbReference type="GO" id="GO:0042597">
    <property type="term" value="C:periplasmic space"/>
    <property type="evidence" value="ECO:0007669"/>
    <property type="project" value="InterPro"/>
</dbReference>
<dbReference type="GO" id="GO:0046688">
    <property type="term" value="P:response to copper ion"/>
    <property type="evidence" value="ECO:0007669"/>
    <property type="project" value="InterPro"/>
</dbReference>
<dbReference type="GO" id="GO:0030313">
    <property type="term" value="C:cell envelope"/>
    <property type="evidence" value="ECO:0007669"/>
    <property type="project" value="UniProtKB-SubCell"/>
</dbReference>
<name>A0A7W9JFU0_9ACTN</name>
<dbReference type="GO" id="GO:0005507">
    <property type="term" value="F:copper ion binding"/>
    <property type="evidence" value="ECO:0007669"/>
    <property type="project" value="InterPro"/>
</dbReference>
<dbReference type="PANTHER" id="PTHR34820">
    <property type="entry name" value="INNER MEMBRANE PROTEIN YEBZ"/>
    <property type="match status" value="1"/>
</dbReference>
<proteinExistence type="predicted"/>
<reference evidence="8 9" key="1">
    <citation type="submission" date="2020-08" db="EMBL/GenBank/DDBJ databases">
        <title>Sequencing the genomes of 1000 actinobacteria strains.</title>
        <authorList>
            <person name="Klenk H.-P."/>
        </authorList>
    </citation>
    <scope>NUCLEOTIDE SEQUENCE [LARGE SCALE GENOMIC DNA]</scope>
    <source>
        <strain evidence="8 9">DSM 28967</strain>
    </source>
</reference>
<protein>
    <submittedName>
        <fullName evidence="8">Methionine-rich copper-binding protein CopC</fullName>
    </submittedName>
</protein>
<gene>
    <name evidence="8" type="ORF">HDA39_008090</name>
</gene>
<dbReference type="SUPFAM" id="SSF81296">
    <property type="entry name" value="E set domains"/>
    <property type="match status" value="1"/>
</dbReference>
<dbReference type="InterPro" id="IPR007348">
    <property type="entry name" value="CopC_dom"/>
</dbReference>
<comment type="subcellular location">
    <subcellularLocation>
        <location evidence="1">Cell envelope</location>
    </subcellularLocation>
</comment>
<accession>A0A7W9JFU0</accession>
<keyword evidence="3 6" id="KW-0732">Signal</keyword>
<dbReference type="Proteomes" id="UP000549971">
    <property type="component" value="Unassembled WGS sequence"/>
</dbReference>
<evidence type="ECO:0000256" key="2">
    <source>
        <dbReference type="ARBA" id="ARBA00022723"/>
    </source>
</evidence>
<dbReference type="Pfam" id="PF04234">
    <property type="entry name" value="CopC"/>
    <property type="match status" value="1"/>
</dbReference>
<evidence type="ECO:0000259" key="7">
    <source>
        <dbReference type="Pfam" id="PF04234"/>
    </source>
</evidence>
<keyword evidence="5" id="KW-1133">Transmembrane helix</keyword>
<dbReference type="RefSeq" id="WP_184804564.1">
    <property type="nucleotide sequence ID" value="NZ_JACHMY010000001.1"/>
</dbReference>
<dbReference type="EMBL" id="JACHMY010000001">
    <property type="protein sequence ID" value="MBB5841356.1"/>
    <property type="molecule type" value="Genomic_DNA"/>
</dbReference>
<evidence type="ECO:0000256" key="4">
    <source>
        <dbReference type="ARBA" id="ARBA00023008"/>
    </source>
</evidence>
<comment type="caution">
    <text evidence="8">The sequence shown here is derived from an EMBL/GenBank/DDBJ whole genome shotgun (WGS) entry which is preliminary data.</text>
</comment>
<feature type="chain" id="PRO_5031415212" evidence="6">
    <location>
        <begin position="17"/>
        <end position="158"/>
    </location>
</feature>
<feature type="domain" description="CopC" evidence="7">
    <location>
        <begin position="17"/>
        <end position="108"/>
    </location>
</feature>
<dbReference type="AlphaFoldDB" id="A0A7W9JFU0"/>